<keyword evidence="3" id="KW-0648">Protein biosynthesis</keyword>
<keyword evidence="2" id="KW-0396">Initiation factor</keyword>
<evidence type="ECO:0000256" key="1">
    <source>
        <dbReference type="ARBA" id="ARBA00022490"/>
    </source>
</evidence>
<organism evidence="5">
    <name type="scientific">Brassica napus</name>
    <name type="common">Rape</name>
    <dbReference type="NCBI Taxonomy" id="3708"/>
    <lineage>
        <taxon>Eukaryota</taxon>
        <taxon>Viridiplantae</taxon>
        <taxon>Streptophyta</taxon>
        <taxon>Embryophyta</taxon>
        <taxon>Tracheophyta</taxon>
        <taxon>Spermatophyta</taxon>
        <taxon>Magnoliopsida</taxon>
        <taxon>eudicotyledons</taxon>
        <taxon>Gunneridae</taxon>
        <taxon>Pentapetalae</taxon>
        <taxon>rosids</taxon>
        <taxon>malvids</taxon>
        <taxon>Brassicales</taxon>
        <taxon>Brassicaceae</taxon>
        <taxon>Brassiceae</taxon>
        <taxon>Brassica</taxon>
    </lineage>
</organism>
<dbReference type="SMART" id="SM01186">
    <property type="entry name" value="eIF3_N"/>
    <property type="match status" value="1"/>
</dbReference>
<dbReference type="InterPro" id="IPR019010">
    <property type="entry name" value="eIF3e_N"/>
</dbReference>
<dbReference type="SMR" id="A0A816ZTK0"/>
<dbReference type="InterPro" id="IPR016650">
    <property type="entry name" value="eIF3e"/>
</dbReference>
<dbReference type="PANTHER" id="PTHR10317">
    <property type="entry name" value="EUKARYOTIC TRANSLATION INITIATION FACTOR 3 SUBUNIT E"/>
    <property type="match status" value="1"/>
</dbReference>
<dbReference type="Pfam" id="PF09440">
    <property type="entry name" value="eIF3_N"/>
    <property type="match status" value="1"/>
</dbReference>
<protein>
    <submittedName>
        <fullName evidence="5">(rape) hypothetical protein</fullName>
    </submittedName>
</protein>
<evidence type="ECO:0000256" key="2">
    <source>
        <dbReference type="ARBA" id="ARBA00022540"/>
    </source>
</evidence>
<evidence type="ECO:0000259" key="4">
    <source>
        <dbReference type="SMART" id="SM01186"/>
    </source>
</evidence>
<evidence type="ECO:0000313" key="5">
    <source>
        <dbReference type="EMBL" id="CAF2232790.1"/>
    </source>
</evidence>
<reference evidence="5" key="1">
    <citation type="submission" date="2021-01" db="EMBL/GenBank/DDBJ databases">
        <authorList>
            <consortium name="Genoscope - CEA"/>
            <person name="William W."/>
        </authorList>
    </citation>
    <scope>NUCLEOTIDE SEQUENCE</scope>
</reference>
<sequence length="269" mass="31167">MARYRHLVFPILEFLQEHQLYPDEQILKFKIELLNKTNMVDYAMDIHKSLDHTEDAPQDMEEAAALLVTFLLNPNAVQELRGDKKYNLQMLKERYQIGPDQIEALNQYAKFQFECGNYSASEILMQNWDIALEELNRLKDIIDSKVPSETRKHFSKTIRALCNSDVKEGFVFGKDTSLPETYVRYPKKPLSNIGGKSASKRPTVAFFNLLVNPITGTLGQYYSLTGVNNKDPDLKIFGKLLRSKGNKNYLQFMKTSKYYFLWLCSSNHI</sequence>
<proteinExistence type="predicted"/>
<feature type="domain" description="Eukaryotic translation initiation factor 3 subunit E N-terminal" evidence="4">
    <location>
        <begin position="1"/>
        <end position="112"/>
    </location>
</feature>
<dbReference type="AlphaFoldDB" id="A0A816ZTK0"/>
<keyword evidence="1" id="KW-0963">Cytoplasm</keyword>
<evidence type="ECO:0000256" key="3">
    <source>
        <dbReference type="ARBA" id="ARBA00022917"/>
    </source>
</evidence>
<gene>
    <name evidence="5" type="ORF">DARMORV10_A08P12660.1</name>
</gene>
<name>A0A816ZTK0_BRANA</name>
<dbReference type="GO" id="GO:0003743">
    <property type="term" value="F:translation initiation factor activity"/>
    <property type="evidence" value="ECO:0007669"/>
    <property type="project" value="UniProtKB-KW"/>
</dbReference>
<dbReference type="EMBL" id="HG994362">
    <property type="protein sequence ID" value="CAF2232790.1"/>
    <property type="molecule type" value="Genomic_DNA"/>
</dbReference>
<dbReference type="Proteomes" id="UP001295469">
    <property type="component" value="Chromosome A08"/>
</dbReference>
<dbReference type="GO" id="GO:0005852">
    <property type="term" value="C:eukaryotic translation initiation factor 3 complex"/>
    <property type="evidence" value="ECO:0007669"/>
    <property type="project" value="InterPro"/>
</dbReference>
<accession>A0A816ZTK0</accession>